<dbReference type="Gene3D" id="3.30.420.40">
    <property type="match status" value="2"/>
</dbReference>
<dbReference type="NCBIfam" id="TIGR03725">
    <property type="entry name" value="T6A_YeaZ"/>
    <property type="match status" value="1"/>
</dbReference>
<dbReference type="GO" id="GO:0002949">
    <property type="term" value="P:tRNA threonylcarbamoyladenosine modification"/>
    <property type="evidence" value="ECO:0007669"/>
    <property type="project" value="InterPro"/>
</dbReference>
<dbReference type="SUPFAM" id="SSF53067">
    <property type="entry name" value="Actin-like ATPase domain"/>
    <property type="match status" value="1"/>
</dbReference>
<sequence>MILAVDTSLGTAVALIDVDGSRRSEASAADPLGHAEVIGELLARALDDAGTDPITHVVAGMGPGPFTGLRIGIAAARAFARGRGIPVVPVPSHHAAALTAIERDSLTGPFAIVTDARRREVAITVFDGVDADGIPLVRDDTVLVPRVEADEHLAGIRRIDTETLSAVDLARVGARTITAGRILAGEEPLYLRHPDVTVPGAPKKVGR</sequence>
<evidence type="ECO:0000313" key="2">
    <source>
        <dbReference type="EMBL" id="SEC10036.1"/>
    </source>
</evidence>
<dbReference type="RefSeq" id="WP_060927481.1">
    <property type="nucleotide sequence ID" value="NZ_FNSQ01000005.1"/>
</dbReference>
<organism evidence="2 3">
    <name type="scientific">Microbacterium hydrocarbonoxydans</name>
    <dbReference type="NCBI Taxonomy" id="273678"/>
    <lineage>
        <taxon>Bacteria</taxon>
        <taxon>Bacillati</taxon>
        <taxon>Actinomycetota</taxon>
        <taxon>Actinomycetes</taxon>
        <taxon>Micrococcales</taxon>
        <taxon>Microbacteriaceae</taxon>
        <taxon>Microbacterium</taxon>
    </lineage>
</organism>
<dbReference type="AlphaFoldDB" id="A0A1H4PRL8"/>
<dbReference type="OrthoDB" id="9809995at2"/>
<dbReference type="InterPro" id="IPR022496">
    <property type="entry name" value="T6A_TsaB"/>
</dbReference>
<dbReference type="Pfam" id="PF00814">
    <property type="entry name" value="TsaD"/>
    <property type="match status" value="1"/>
</dbReference>
<name>A0A1H4PRL8_9MICO</name>
<dbReference type="InterPro" id="IPR043129">
    <property type="entry name" value="ATPase_NBD"/>
</dbReference>
<proteinExistence type="predicted"/>
<protein>
    <submittedName>
        <fullName evidence="2">tRNA threonylcarbamoyl adenosine modification protein YeaZ</fullName>
    </submittedName>
</protein>
<evidence type="ECO:0000313" key="3">
    <source>
        <dbReference type="Proteomes" id="UP000183750"/>
    </source>
</evidence>
<feature type="domain" description="Gcp-like" evidence="1">
    <location>
        <begin position="34"/>
        <end position="124"/>
    </location>
</feature>
<gene>
    <name evidence="2" type="ORF">SAMN04489807_2881</name>
</gene>
<dbReference type="InterPro" id="IPR000905">
    <property type="entry name" value="Gcp-like_dom"/>
</dbReference>
<dbReference type="EMBL" id="FNSQ01000005">
    <property type="protein sequence ID" value="SEC10036.1"/>
    <property type="molecule type" value="Genomic_DNA"/>
</dbReference>
<accession>A0A1H4PRL8</accession>
<evidence type="ECO:0000259" key="1">
    <source>
        <dbReference type="Pfam" id="PF00814"/>
    </source>
</evidence>
<dbReference type="Proteomes" id="UP000183750">
    <property type="component" value="Unassembled WGS sequence"/>
</dbReference>
<reference evidence="3" key="1">
    <citation type="submission" date="2016-10" db="EMBL/GenBank/DDBJ databases">
        <authorList>
            <person name="Varghese N."/>
            <person name="Submissions S."/>
        </authorList>
    </citation>
    <scope>NUCLEOTIDE SEQUENCE [LARGE SCALE GENOMIC DNA]</scope>
    <source>
        <strain evidence="3">DSM 16089</strain>
    </source>
</reference>
<keyword evidence="3" id="KW-1185">Reference proteome</keyword>